<dbReference type="PROSITE" id="PS50943">
    <property type="entry name" value="HTH_CROC1"/>
    <property type="match status" value="1"/>
</dbReference>
<evidence type="ECO:0000259" key="1">
    <source>
        <dbReference type="PROSITE" id="PS50943"/>
    </source>
</evidence>
<dbReference type="InterPro" id="IPR001387">
    <property type="entry name" value="Cro/C1-type_HTH"/>
</dbReference>
<gene>
    <name evidence="2" type="ORF">RO03_00625</name>
</gene>
<protein>
    <submittedName>
        <fullName evidence="2">Transcriptional regulator</fullName>
    </submittedName>
</protein>
<feature type="domain" description="HTH cro/C1-type" evidence="1">
    <location>
        <begin position="17"/>
        <end position="63"/>
    </location>
</feature>
<organism evidence="2 3">
    <name type="scientific">Fusobacterium nucleatum subsp. nucleatum</name>
    <dbReference type="NCBI Taxonomy" id="76856"/>
    <lineage>
        <taxon>Bacteria</taxon>
        <taxon>Fusobacteriati</taxon>
        <taxon>Fusobacteriota</taxon>
        <taxon>Fusobacteriia</taxon>
        <taxon>Fusobacteriales</taxon>
        <taxon>Fusobacteriaceae</taxon>
        <taxon>Fusobacterium</taxon>
    </lineage>
</organism>
<dbReference type="GO" id="GO:0003677">
    <property type="term" value="F:DNA binding"/>
    <property type="evidence" value="ECO:0007669"/>
    <property type="project" value="InterPro"/>
</dbReference>
<dbReference type="RefSeq" id="WP_005887693.1">
    <property type="nucleotide sequence ID" value="NZ_LMVH01000001.1"/>
</dbReference>
<dbReference type="AlphaFoldDB" id="A0A0M5MCF7"/>
<comment type="caution">
    <text evidence="2">The sequence shown here is derived from an EMBL/GenBank/DDBJ whole genome shotgun (WGS) entry which is preliminary data.</text>
</comment>
<dbReference type="Proteomes" id="UP000054800">
    <property type="component" value="Unassembled WGS sequence"/>
</dbReference>
<dbReference type="SMART" id="SM00530">
    <property type="entry name" value="HTH_XRE"/>
    <property type="match status" value="1"/>
</dbReference>
<evidence type="ECO:0000313" key="2">
    <source>
        <dbReference type="EMBL" id="KUL98079.1"/>
    </source>
</evidence>
<dbReference type="InterPro" id="IPR010982">
    <property type="entry name" value="Lambda_DNA-bd_dom_sf"/>
</dbReference>
<dbReference type="Gene3D" id="1.10.260.40">
    <property type="entry name" value="lambda repressor-like DNA-binding domains"/>
    <property type="match status" value="1"/>
</dbReference>
<dbReference type="Pfam" id="PF13443">
    <property type="entry name" value="HTH_26"/>
    <property type="match status" value="1"/>
</dbReference>
<dbReference type="SUPFAM" id="SSF47413">
    <property type="entry name" value="lambda repressor-like DNA-binding domains"/>
    <property type="match status" value="1"/>
</dbReference>
<proteinExistence type="predicted"/>
<dbReference type="CDD" id="cd00093">
    <property type="entry name" value="HTH_XRE"/>
    <property type="match status" value="1"/>
</dbReference>
<name>A0A0M5MCF7_FUSNC</name>
<accession>A0A0M5MCF7</accession>
<reference evidence="2 3" key="1">
    <citation type="submission" date="2015-10" db="EMBL/GenBank/DDBJ databases">
        <authorList>
            <person name="Gilbert D.G."/>
        </authorList>
    </citation>
    <scope>NUCLEOTIDE SEQUENCE [LARGE SCALE GENOMIC DNA]</scope>
    <source>
        <strain evidence="2 3">ChDC F311</strain>
    </source>
</reference>
<dbReference type="OrthoDB" id="9804186at2"/>
<dbReference type="EMBL" id="LMVH01000001">
    <property type="protein sequence ID" value="KUL98079.1"/>
    <property type="molecule type" value="Genomic_DNA"/>
</dbReference>
<evidence type="ECO:0000313" key="3">
    <source>
        <dbReference type="Proteomes" id="UP000054800"/>
    </source>
</evidence>
<sequence length="73" mass="8586">MYKSKLRYLMADKKIDSIKNLAELTGVSRPPLDKLYKEKDLETLSLDVIARICKYFNCRIEDLIEYVPDNTQD</sequence>
<dbReference type="PATRIC" id="fig|76856.3.peg.2050"/>